<sequence length="101" mass="11635">MEVLQGTRPAQQLARWTTQAIVDKLRRRADLMQQRRLLEPAGAPVHAAHQHSEVLRQRVCHVDDGIYEVALVVRDDARTRAVVLRVERPERAWRITVLDIG</sequence>
<evidence type="ECO:0000313" key="1">
    <source>
        <dbReference type="EMBL" id="NKE10463.1"/>
    </source>
</evidence>
<dbReference type="InterPro" id="IPR045596">
    <property type="entry name" value="DUF6459"/>
</dbReference>
<comment type="caution">
    <text evidence="1">The sequence shown here is derived from an EMBL/GenBank/DDBJ whole genome shotgun (WGS) entry which is preliminary data.</text>
</comment>
<dbReference type="AlphaFoldDB" id="A0A846TPU5"/>
<dbReference type="Pfam" id="PF20060">
    <property type="entry name" value="DUF6459"/>
    <property type="match status" value="1"/>
</dbReference>
<accession>A0A846TPU5</accession>
<keyword evidence="2" id="KW-1185">Reference proteome</keyword>
<evidence type="ECO:0000313" key="2">
    <source>
        <dbReference type="Proteomes" id="UP000521379"/>
    </source>
</evidence>
<dbReference type="EMBL" id="JAAVUN010000026">
    <property type="protein sequence ID" value="NKE10463.1"/>
    <property type="molecule type" value="Genomic_DNA"/>
</dbReference>
<protein>
    <recommendedName>
        <fullName evidence="3">3-hydroxyacyl-CoA dehydrogenase</fullName>
    </recommendedName>
</protein>
<proteinExistence type="predicted"/>
<name>A0A846TPU5_9MICC</name>
<evidence type="ECO:0008006" key="3">
    <source>
        <dbReference type="Google" id="ProtNLM"/>
    </source>
</evidence>
<dbReference type="Proteomes" id="UP000521379">
    <property type="component" value="Unassembled WGS sequence"/>
</dbReference>
<reference evidence="1 2" key="1">
    <citation type="submission" date="2020-02" db="EMBL/GenBank/DDBJ databases">
        <authorList>
            <person name="Sun Q."/>
        </authorList>
    </citation>
    <scope>NUCLEOTIDE SEQUENCE [LARGE SCALE GENOMIC DNA]</scope>
    <source>
        <strain evidence="1 2">YIM 13062</strain>
    </source>
</reference>
<organism evidence="1 2">
    <name type="scientific">Kocuria subflava</name>
    <dbReference type="NCBI Taxonomy" id="1736139"/>
    <lineage>
        <taxon>Bacteria</taxon>
        <taxon>Bacillati</taxon>
        <taxon>Actinomycetota</taxon>
        <taxon>Actinomycetes</taxon>
        <taxon>Micrococcales</taxon>
        <taxon>Micrococcaceae</taxon>
        <taxon>Kocuria</taxon>
    </lineage>
</organism>
<gene>
    <name evidence="1" type="ORF">GTW58_11090</name>
</gene>